<evidence type="ECO:0000313" key="2">
    <source>
        <dbReference type="Proteomes" id="UP001162155"/>
    </source>
</evidence>
<organism evidence="1 2">
    <name type="scientific">Pseudomonas syringae pv. papulans</name>
    <dbReference type="NCBI Taxonomy" id="83963"/>
    <lineage>
        <taxon>Bacteria</taxon>
        <taxon>Pseudomonadati</taxon>
        <taxon>Pseudomonadota</taxon>
        <taxon>Gammaproteobacteria</taxon>
        <taxon>Pseudomonadales</taxon>
        <taxon>Pseudomonadaceae</taxon>
        <taxon>Pseudomonas</taxon>
        <taxon>Pseudomonas syringae</taxon>
    </lineage>
</organism>
<dbReference type="EMBL" id="JAFFRZ010000001">
    <property type="protein sequence ID" value="MDH4622992.1"/>
    <property type="molecule type" value="Genomic_DNA"/>
</dbReference>
<evidence type="ECO:0000313" key="1">
    <source>
        <dbReference type="EMBL" id="MDH4622992.1"/>
    </source>
</evidence>
<proteinExistence type="predicted"/>
<reference evidence="1" key="1">
    <citation type="submission" date="2021-02" db="EMBL/GenBank/DDBJ databases">
        <title>Genome analysis of blister spot of apple pathogen from New York area.</title>
        <authorList>
            <person name="Kandel P."/>
            <person name="Hockett K.L."/>
            <person name="Santander R."/>
            <person name="Acimovic S."/>
        </authorList>
    </citation>
    <scope>NUCLEOTIDE SEQUENCE</scope>
    <source>
        <strain evidence="1">PSP1</strain>
    </source>
</reference>
<name>A0AA43DUZ5_PSESX</name>
<protein>
    <submittedName>
        <fullName evidence="1">Uncharacterized protein</fullName>
    </submittedName>
</protein>
<accession>A0AA43DUZ5</accession>
<dbReference type="Proteomes" id="UP001162155">
    <property type="component" value="Unassembled WGS sequence"/>
</dbReference>
<dbReference type="AlphaFoldDB" id="A0AA43DUZ5"/>
<sequence length="111" mass="11833">MAYLHSTQTTGSTQSHPFGILPQALTQGEKISCSFSPFSGLDPVGLLGRHVHVQHDQEYSAQVLRYGAVVVAFQAGAPGYGIESQLLLRPDDGSDDEYVPVSALTVLAVFS</sequence>
<gene>
    <name evidence="1" type="ORF">JW322_14735</name>
</gene>
<dbReference type="RefSeq" id="WP_154598120.1">
    <property type="nucleotide sequence ID" value="NZ_JAFFRY010000001.1"/>
</dbReference>
<comment type="caution">
    <text evidence="1">The sequence shown here is derived from an EMBL/GenBank/DDBJ whole genome shotgun (WGS) entry which is preliminary data.</text>
</comment>